<evidence type="ECO:0000259" key="2">
    <source>
        <dbReference type="Pfam" id="PF01575"/>
    </source>
</evidence>
<comment type="similarity">
    <text evidence="1">Belongs to the enoyl-CoA hydratase/isomerase family.</text>
</comment>
<feature type="domain" description="MaoC-like" evidence="2">
    <location>
        <begin position="10"/>
        <end position="131"/>
    </location>
</feature>
<dbReference type="Gene3D" id="3.10.129.10">
    <property type="entry name" value="Hotdog Thioesterase"/>
    <property type="match status" value="1"/>
</dbReference>
<dbReference type="PANTHER" id="PTHR42993:SF1">
    <property type="entry name" value="MAOC-LIKE DEHYDRATASE DOMAIN-CONTAINING PROTEIN"/>
    <property type="match status" value="1"/>
</dbReference>
<name>S5DQR3_9ACTN</name>
<evidence type="ECO:0000313" key="3">
    <source>
        <dbReference type="EMBL" id="AGQ19230.1"/>
    </source>
</evidence>
<dbReference type="AlphaFoldDB" id="S5DQR3"/>
<accession>S5DQR3</accession>
<dbReference type="EMBL" id="KC811126">
    <property type="protein sequence ID" value="AGQ19230.1"/>
    <property type="molecule type" value="Genomic_DNA"/>
</dbReference>
<dbReference type="InterPro" id="IPR039375">
    <property type="entry name" value="NodN-like"/>
</dbReference>
<dbReference type="SUPFAM" id="SSF54637">
    <property type="entry name" value="Thioesterase/thiol ester dehydrase-isomerase"/>
    <property type="match status" value="1"/>
</dbReference>
<dbReference type="Pfam" id="PF01575">
    <property type="entry name" value="MaoC_dehydratas"/>
    <property type="match status" value="1"/>
</dbReference>
<organism evidence="3">
    <name type="scientific">Candidatus Actinomarina minuta</name>
    <dbReference type="NCBI Taxonomy" id="1389454"/>
    <lineage>
        <taxon>Bacteria</taxon>
        <taxon>Bacillati</taxon>
        <taxon>Actinomycetota</taxon>
        <taxon>Actinomycetes</taxon>
        <taxon>Candidatus Actinomarinidae</taxon>
        <taxon>Candidatus Actinomarinales</taxon>
        <taxon>Candidatus Actinomarineae</taxon>
        <taxon>Candidatus Actinomarinaceae</taxon>
        <taxon>Candidatus Actinomarina</taxon>
    </lineage>
</organism>
<dbReference type="PANTHER" id="PTHR42993">
    <property type="entry name" value="MAOC-LIKE DEHYDRATASE DOMAIN-CONTAINING PROTEIN"/>
    <property type="match status" value="1"/>
</dbReference>
<dbReference type="InterPro" id="IPR002539">
    <property type="entry name" value="MaoC-like_dom"/>
</dbReference>
<dbReference type="InterPro" id="IPR029069">
    <property type="entry name" value="HotDog_dom_sf"/>
</dbReference>
<proteinExistence type="inferred from homology"/>
<dbReference type="CDD" id="cd03450">
    <property type="entry name" value="NodN"/>
    <property type="match status" value="1"/>
</dbReference>
<sequence>MNVIPANELENHIGEEIGVSEWIEITQERINQFADATNDHQFIHVDPEAAKAAPTPWDTTIAHGFLTLSLVSYMSVTSGFMPAQMQTAVNYGSDKVRFMEAVPVNSKIRGKFVLTEAQYKKNGRWLVKTTVTIEIEGVEKPAAIVETLTLYIVKE</sequence>
<reference evidence="3" key="1">
    <citation type="journal article" date="2013" name="Sci. Rep.">
        <title>Metagenomics uncovers a new group of low GC and ultra-small marine Actinobacteria.</title>
        <authorList>
            <person name="Ghai R."/>
            <person name="Mizuno C.M."/>
            <person name="Picazo A."/>
            <person name="Camacho A."/>
            <person name="Rodriguez-Valera F."/>
        </authorList>
    </citation>
    <scope>NUCLEOTIDE SEQUENCE</scope>
</reference>
<evidence type="ECO:0000256" key="1">
    <source>
        <dbReference type="ARBA" id="ARBA00005254"/>
    </source>
</evidence>
<protein>
    <submittedName>
        <fullName evidence="3">Acyl dehydratase</fullName>
    </submittedName>
</protein>